<sequence>MMYRIEFNGRLLEGFDPQFVRLEVGVRLRLRDAQIERLFSGQTVVLKKAVSEESCKAYMAELRSIGLDATLVPLDIADPEPSAASEYKVVYWGKVLPGFERMAVMAAAAKRLRVPPAQLMQVFGGAKVVLKRGVTAEQGARIVVDMALLGMQIELEIDTPLAAVSLQPTPQGVPMLPSAGTQEDDPQYGALLQTACDLSGTAFSGYDMSSSVARDDEPIPIPPVVRDLRPKPRDVGIAAANADGYLNCPRCGFYQAYAITCSKCGVELPKPRSYVGRVDRFVDIAPTTLVNPAEPFTPQERAPAPKRQIESLHDQLVQQDVPSRANVSDFPYLKIMAVLLVLAWLIYWLAR</sequence>
<evidence type="ECO:0000256" key="1">
    <source>
        <dbReference type="SAM" id="Phobius"/>
    </source>
</evidence>
<feature type="transmembrane region" description="Helical" evidence="1">
    <location>
        <begin position="332"/>
        <end position="350"/>
    </location>
</feature>
<name>A0ABV2TM84_9RHOO</name>
<dbReference type="RefSeq" id="WP_354600604.1">
    <property type="nucleotide sequence ID" value="NZ_JBEWZI010000007.1"/>
</dbReference>
<keyword evidence="1" id="KW-1133">Transmembrane helix</keyword>
<dbReference type="EMBL" id="JBEWZI010000007">
    <property type="protein sequence ID" value="MET7014142.1"/>
    <property type="molecule type" value="Genomic_DNA"/>
</dbReference>
<evidence type="ECO:0000313" key="2">
    <source>
        <dbReference type="EMBL" id="MET7014142.1"/>
    </source>
</evidence>
<proteinExistence type="predicted"/>
<protein>
    <recommendedName>
        <fullName evidence="4">Zinc ribbon domain-containing protein</fullName>
    </recommendedName>
</protein>
<dbReference type="Proteomes" id="UP001549691">
    <property type="component" value="Unassembled WGS sequence"/>
</dbReference>
<evidence type="ECO:0000313" key="3">
    <source>
        <dbReference type="Proteomes" id="UP001549691"/>
    </source>
</evidence>
<keyword evidence="3" id="KW-1185">Reference proteome</keyword>
<gene>
    <name evidence="2" type="ORF">ABXR19_08055</name>
</gene>
<organism evidence="2 3">
    <name type="scientific">Uliginosibacterium flavum</name>
    <dbReference type="NCBI Taxonomy" id="1396831"/>
    <lineage>
        <taxon>Bacteria</taxon>
        <taxon>Pseudomonadati</taxon>
        <taxon>Pseudomonadota</taxon>
        <taxon>Betaproteobacteria</taxon>
        <taxon>Rhodocyclales</taxon>
        <taxon>Zoogloeaceae</taxon>
        <taxon>Uliginosibacterium</taxon>
    </lineage>
</organism>
<reference evidence="2 3" key="1">
    <citation type="submission" date="2024-07" db="EMBL/GenBank/DDBJ databases">
        <title>Uliginosibacterium flavum JJ3220;KACC:17644.</title>
        <authorList>
            <person name="Kim M.K."/>
        </authorList>
    </citation>
    <scope>NUCLEOTIDE SEQUENCE [LARGE SCALE GENOMIC DNA]</scope>
    <source>
        <strain evidence="2 3">KACC:17644</strain>
    </source>
</reference>
<accession>A0ABV2TM84</accession>
<comment type="caution">
    <text evidence="2">The sequence shown here is derived from an EMBL/GenBank/DDBJ whole genome shotgun (WGS) entry which is preliminary data.</text>
</comment>
<keyword evidence="1" id="KW-0812">Transmembrane</keyword>
<keyword evidence="1" id="KW-0472">Membrane</keyword>
<evidence type="ECO:0008006" key="4">
    <source>
        <dbReference type="Google" id="ProtNLM"/>
    </source>
</evidence>